<dbReference type="Proteomes" id="UP000226328">
    <property type="component" value="Segment"/>
</dbReference>
<dbReference type="RefSeq" id="YP_009953270.1">
    <property type="nucleotide sequence ID" value="NC_051620.1"/>
</dbReference>
<evidence type="ECO:0000313" key="1">
    <source>
        <dbReference type="EMBL" id="ASR87243.1"/>
    </source>
</evidence>
<evidence type="ECO:0000313" key="2">
    <source>
        <dbReference type="Proteomes" id="UP000226328"/>
    </source>
</evidence>
<organism evidence="1 2">
    <name type="scientific">Mycobacterium phage LastHope</name>
    <dbReference type="NCBI Taxonomy" id="2015886"/>
    <lineage>
        <taxon>Viruses</taxon>
        <taxon>Duplodnaviria</taxon>
        <taxon>Heunggongvirae</taxon>
        <taxon>Uroviricota</taxon>
        <taxon>Caudoviricetes</taxon>
        <taxon>Weiservirinae</taxon>
        <taxon>Anayavirus</taxon>
        <taxon>Anayavirus lasthope</taxon>
    </lineage>
</organism>
<proteinExistence type="predicted"/>
<name>A0A222ZR77_9CAUD</name>
<dbReference type="EMBL" id="MF140416">
    <property type="protein sequence ID" value="ASR87243.1"/>
    <property type="molecule type" value="Genomic_DNA"/>
</dbReference>
<accession>A0A222ZR77</accession>
<sequence>MFELPPAAREAAQHAIAGTIADIALHRCAPSAELVGSIVDAVAVHTTVMPPKPDRYELSADERRAAVLVLVTRRHDAGFRSTEVLDELLAAINGARGFGHV</sequence>
<dbReference type="GeneID" id="60324737"/>
<protein>
    <submittedName>
        <fullName evidence="1">Uncharacterized protein</fullName>
    </submittedName>
</protein>
<gene>
    <name evidence="1" type="primary">76</name>
    <name evidence="1" type="ORF">SEA_LASTHOPE_76</name>
</gene>
<dbReference type="KEGG" id="vg:60324737"/>
<keyword evidence="2" id="KW-1185">Reference proteome</keyword>
<reference evidence="1 2" key="1">
    <citation type="submission" date="2017-05" db="EMBL/GenBank/DDBJ databases">
        <authorList>
            <person name="Gomez-Rosado J.O."/>
            <person name="Gonzalez-Garcia E.M."/>
            <person name="Gonzalez-Leon M.A."/>
            <person name="Gonzalez-Rodriguez J."/>
            <person name="Gonzalez-Santos L.I."/>
            <person name="Goveo-Rivera I.A."/>
            <person name="Gutierrez-Silva J.C."/>
            <person name="Issa-Mahmud S."/>
            <person name="Lopez-Llera J.N."/>
            <person name="Marrero-Visalden G."/>
            <person name="Muyet-Blasini E."/>
            <person name="Ortiz-Torres X.D."/>
            <person name="Palacios-Vallejo J.G."/>
            <person name="Pichardo-Gonzalez P.A."/>
            <person name="Pou-Acosta P.M."/>
            <person name="Velez-Velazquez R.M."/>
            <person name="Fernandez-Martinez M."/>
            <person name="Maldonado-Vazquez N."/>
            <person name="Rubin M."/>
            <person name="Vazquez E."/>
            <person name="Stoner T.H."/>
            <person name="Garlena R.A."/>
            <person name="Russell D.A."/>
            <person name="Pope W.H."/>
            <person name="Jacobs-Sera D."/>
            <person name="Hatfull G.F."/>
        </authorList>
    </citation>
    <scope>NUCLEOTIDE SEQUENCE [LARGE SCALE GENOMIC DNA]</scope>
</reference>